<name>A0ABW5Y5S2_9BACL</name>
<gene>
    <name evidence="2" type="ORF">ACFSY7_17950</name>
</gene>
<evidence type="ECO:0000313" key="3">
    <source>
        <dbReference type="Proteomes" id="UP001597568"/>
    </source>
</evidence>
<proteinExistence type="predicted"/>
<dbReference type="Gene3D" id="2.60.120.860">
    <property type="match status" value="1"/>
</dbReference>
<protein>
    <recommendedName>
        <fullName evidence="1">Siphovirus-type tail component C-terminal domain-containing protein</fullName>
    </recommendedName>
</protein>
<reference evidence="3" key="1">
    <citation type="journal article" date="2019" name="Int. J. Syst. Evol. Microbiol.">
        <title>The Global Catalogue of Microorganisms (GCM) 10K type strain sequencing project: providing services to taxonomists for standard genome sequencing and annotation.</title>
        <authorList>
            <consortium name="The Broad Institute Genomics Platform"/>
            <consortium name="The Broad Institute Genome Sequencing Center for Infectious Disease"/>
            <person name="Wu L."/>
            <person name="Ma J."/>
        </authorList>
    </citation>
    <scope>NUCLEOTIDE SEQUENCE [LARGE SCALE GENOMIC DNA]</scope>
    <source>
        <strain evidence="3">KCTC 33522</strain>
    </source>
</reference>
<dbReference type="RefSeq" id="WP_380149022.1">
    <property type="nucleotide sequence ID" value="NZ_JBHUOR010000138.1"/>
</dbReference>
<dbReference type="EMBL" id="JBHUOR010000138">
    <property type="protein sequence ID" value="MFD2870380.1"/>
    <property type="molecule type" value="Genomic_DNA"/>
</dbReference>
<sequence>MIVRDLIITNASGESLVFGDHLKLYEDIELSGLKADVSMAEISGDGASAQKTRLDTRDFEIPFLLHRIVDDKVWFEDKRQDIFRVCNPKKNPIRLDFKTDAEQEYYMHAELTAVPVMPRGFENSNHVWQKVLLQFDAADPYIYAKDETLVELAMWVPAFEFPLEIPEGEGIEMGYRNPTLITNVINDGQEDSGMIIKFKANAGLTNPSLVNLDTYEQLTLKMAMLAGDEVEISTYRGNKYARLIRNNVTTSVFGKIDYLSTFLQLRTGDNVFRYNADTGIDNLEISMRFSKKFVGV</sequence>
<dbReference type="Proteomes" id="UP001597568">
    <property type="component" value="Unassembled WGS sequence"/>
</dbReference>
<evidence type="ECO:0000313" key="2">
    <source>
        <dbReference type="EMBL" id="MFD2870380.1"/>
    </source>
</evidence>
<dbReference type="Pfam" id="PF22768">
    <property type="entry name" value="SPP1_Dit"/>
    <property type="match status" value="1"/>
</dbReference>
<keyword evidence="3" id="KW-1185">Reference proteome</keyword>
<dbReference type="InterPro" id="IPR054738">
    <property type="entry name" value="Siphovirus-type_tail_C"/>
</dbReference>
<evidence type="ECO:0000259" key="1">
    <source>
        <dbReference type="Pfam" id="PF22768"/>
    </source>
</evidence>
<organism evidence="2 3">
    <name type="scientific">Kurthia populi</name>
    <dbReference type="NCBI Taxonomy" id="1562132"/>
    <lineage>
        <taxon>Bacteria</taxon>
        <taxon>Bacillati</taxon>
        <taxon>Bacillota</taxon>
        <taxon>Bacilli</taxon>
        <taxon>Bacillales</taxon>
        <taxon>Caryophanaceae</taxon>
        <taxon>Kurthia</taxon>
    </lineage>
</organism>
<comment type="caution">
    <text evidence="2">The sequence shown here is derived from an EMBL/GenBank/DDBJ whole genome shotgun (WGS) entry which is preliminary data.</text>
</comment>
<accession>A0ABW5Y5S2</accession>
<feature type="domain" description="Siphovirus-type tail component C-terminal" evidence="1">
    <location>
        <begin position="187"/>
        <end position="288"/>
    </location>
</feature>